<dbReference type="RefSeq" id="WP_025356288.1">
    <property type="nucleotide sequence ID" value="NZ_CP007155.1"/>
</dbReference>
<evidence type="ECO:0000259" key="1">
    <source>
        <dbReference type="Pfam" id="PF07905"/>
    </source>
</evidence>
<dbReference type="Proteomes" id="UP000019225">
    <property type="component" value="Chromosome"/>
</dbReference>
<name>W5W4J3_9PSEU</name>
<sequence length="444" mass="47278">MALSELSVPLRTLLAQPELRLHLVSGQEAVDRPVRWAHVSELREPAPYLLGGELLLTVGLDLPQDLDRYVRSLVRAQVSALGLGLTPVHEQVPPALAQACAKHGLPLLTVPEATPFLAVSQAVGAALAEAQHAELRWLTGTQAALTKAAARANPAQAVLRVLAEVLSCWATLLDGTDAVLAQVGRVGAVDAELLDLARRVREGSGPRAASTEIGRTHVVAHPVDPAAVLLVGVPRVVTATDRAVLAVAQALLGLAGREHGRLATRVLLGDGRYRVLRGRRVGPGDPALDTPFVEITGNELRAVLPEDSVPDLPALHASGWLTALSLPHPVATLAAADREASRLLERVRATGRPARADADLVGLIDPHAARALLTPLDGRPALVDTLRTWLVHNGNWDRTATALGLHRNSVRHRIAQVEKALEVDLSDVQRRVELWLALTALPAR</sequence>
<evidence type="ECO:0000313" key="4">
    <source>
        <dbReference type="Proteomes" id="UP000019225"/>
    </source>
</evidence>
<dbReference type="AlphaFoldDB" id="W5W4J3"/>
<dbReference type="PANTHER" id="PTHR33744">
    <property type="entry name" value="CARBOHYDRATE DIACID REGULATOR"/>
    <property type="match status" value="1"/>
</dbReference>
<keyword evidence="4" id="KW-1185">Reference proteome</keyword>
<dbReference type="PATRIC" id="fig|1449976.3.peg.2779"/>
<accession>W5W4J3</accession>
<protein>
    <submittedName>
        <fullName evidence="3">Regulatory protein</fullName>
    </submittedName>
</protein>
<gene>
    <name evidence="3" type="ORF">KALB_2770</name>
</gene>
<dbReference type="STRING" id="1449976.KALB_2770"/>
<proteinExistence type="predicted"/>
<dbReference type="InterPro" id="IPR012914">
    <property type="entry name" value="PucR_dom"/>
</dbReference>
<dbReference type="OrthoDB" id="8450798at2"/>
<dbReference type="Pfam" id="PF13556">
    <property type="entry name" value="HTH_30"/>
    <property type="match status" value="1"/>
</dbReference>
<dbReference type="eggNOG" id="COG2508">
    <property type="taxonomic scope" value="Bacteria"/>
</dbReference>
<dbReference type="KEGG" id="kal:KALB_2770"/>
<organism evidence="3 4">
    <name type="scientific">Kutzneria albida DSM 43870</name>
    <dbReference type="NCBI Taxonomy" id="1449976"/>
    <lineage>
        <taxon>Bacteria</taxon>
        <taxon>Bacillati</taxon>
        <taxon>Actinomycetota</taxon>
        <taxon>Actinomycetes</taxon>
        <taxon>Pseudonocardiales</taxon>
        <taxon>Pseudonocardiaceae</taxon>
        <taxon>Kutzneria</taxon>
    </lineage>
</organism>
<dbReference type="PANTHER" id="PTHR33744:SF1">
    <property type="entry name" value="DNA-BINDING TRANSCRIPTIONAL ACTIVATOR ADER"/>
    <property type="match status" value="1"/>
</dbReference>
<dbReference type="InterPro" id="IPR051448">
    <property type="entry name" value="CdaR-like_regulators"/>
</dbReference>
<feature type="domain" description="PucR C-terminal helix-turn-helix" evidence="2">
    <location>
        <begin position="382"/>
        <end position="440"/>
    </location>
</feature>
<reference evidence="3 4" key="1">
    <citation type="journal article" date="2014" name="BMC Genomics">
        <title>Complete genome sequence of producer of the glycopeptide antibiotic Aculeximycin Kutzneria albida DSM 43870T, a representative of minor genus of Pseudonocardiaceae.</title>
        <authorList>
            <person name="Rebets Y."/>
            <person name="Tokovenko B."/>
            <person name="Lushchyk I."/>
            <person name="Ruckert C."/>
            <person name="Zaburannyi N."/>
            <person name="Bechthold A."/>
            <person name="Kalinowski J."/>
            <person name="Luzhetskyy A."/>
        </authorList>
    </citation>
    <scope>NUCLEOTIDE SEQUENCE [LARGE SCALE GENOMIC DNA]</scope>
    <source>
        <strain evidence="3">DSM 43870</strain>
    </source>
</reference>
<dbReference type="Gene3D" id="1.10.10.2840">
    <property type="entry name" value="PucR C-terminal helix-turn-helix domain"/>
    <property type="match status" value="1"/>
</dbReference>
<dbReference type="EMBL" id="CP007155">
    <property type="protein sequence ID" value="AHH96138.1"/>
    <property type="molecule type" value="Genomic_DNA"/>
</dbReference>
<dbReference type="InterPro" id="IPR025736">
    <property type="entry name" value="PucR_C-HTH_dom"/>
</dbReference>
<dbReference type="HOGENOM" id="CLU_017436_4_1_11"/>
<dbReference type="Pfam" id="PF07905">
    <property type="entry name" value="PucR"/>
    <property type="match status" value="1"/>
</dbReference>
<evidence type="ECO:0000259" key="2">
    <source>
        <dbReference type="Pfam" id="PF13556"/>
    </source>
</evidence>
<feature type="domain" description="Purine catabolism PurC-like" evidence="1">
    <location>
        <begin position="13"/>
        <end position="126"/>
    </location>
</feature>
<evidence type="ECO:0000313" key="3">
    <source>
        <dbReference type="EMBL" id="AHH96138.1"/>
    </source>
</evidence>
<dbReference type="InterPro" id="IPR042070">
    <property type="entry name" value="PucR_C-HTH_sf"/>
</dbReference>